<feature type="binding site" evidence="5">
    <location>
        <position position="358"/>
    </location>
    <ligand>
        <name>Mn(2+)</name>
        <dbReference type="ChEBI" id="CHEBI:29035"/>
        <label>2</label>
    </ligand>
</feature>
<organism evidence="8 9">
    <name type="scientific">Fundicoccus ignavus</name>
    <dbReference type="NCBI Taxonomy" id="2664442"/>
    <lineage>
        <taxon>Bacteria</taxon>
        <taxon>Bacillati</taxon>
        <taxon>Bacillota</taxon>
        <taxon>Bacilli</taxon>
        <taxon>Lactobacillales</taxon>
        <taxon>Aerococcaceae</taxon>
        <taxon>Fundicoccus</taxon>
    </lineage>
</organism>
<keyword evidence="5" id="KW-0479">Metal-binding</keyword>
<dbReference type="Pfam" id="PF07687">
    <property type="entry name" value="M20_dimer"/>
    <property type="match status" value="1"/>
</dbReference>
<sequence>MNSMNYLNEAKGIFSELVEWRRHLHQNPEVGFDLPNTSQFVKEKLIEFGYEPKNILEHGIIAEVGQGGKTILLRADMDGLPIEELSGLDYASNNGFSHTCGHDIHTTIMLGVAKLMKAHESELEGVVRFEFQPAEELLTGSQAMVDAGLLDGVDVAMAAHVQPMVPASIMFSEGPSLAAANNYRIKVKGVGAHGAMPHNGVDPVFIASEIISATQTLVAREISFAESAAITTGGFESPGSRNIIPNEVVLEGTLRTFSEKTREYLKERLPELAEGIAKAYRGETEFEYLSDVPVLNNNPELTRSVRAYAEEAVGSEYKVTDFEPMQASEDFAVVSAQVPTCYYFIGMKPEGVQGYPVHHPQVVFNEEMMAPAVAVFLNSAISWLKDNK</sequence>
<keyword evidence="1" id="KW-0028">Amino-acid biosynthesis</keyword>
<dbReference type="InterPro" id="IPR002933">
    <property type="entry name" value="Peptidase_M20"/>
</dbReference>
<feature type="domain" description="Peptidase M20 dimerisation" evidence="6">
    <location>
        <begin position="182"/>
        <end position="279"/>
    </location>
</feature>
<dbReference type="Proteomes" id="UP000430975">
    <property type="component" value="Unassembled WGS sequence"/>
</dbReference>
<keyword evidence="4" id="KW-0457">Lysine biosynthesis</keyword>
<dbReference type="Gene3D" id="3.40.630.10">
    <property type="entry name" value="Zn peptidases"/>
    <property type="match status" value="1"/>
</dbReference>
<dbReference type="PIRSF" id="PIRSF005962">
    <property type="entry name" value="Pept_M20D_amidohydro"/>
    <property type="match status" value="1"/>
</dbReference>
<dbReference type="SUPFAM" id="SSF55031">
    <property type="entry name" value="Bacterial exopeptidase dimerisation domain"/>
    <property type="match status" value="1"/>
</dbReference>
<protein>
    <submittedName>
        <fullName evidence="8">Amidohydrolase</fullName>
    </submittedName>
</protein>
<dbReference type="EMBL" id="WJQR01000010">
    <property type="protein sequence ID" value="MRI82337.1"/>
    <property type="molecule type" value="Genomic_DNA"/>
</dbReference>
<proteinExistence type="predicted"/>
<evidence type="ECO:0000256" key="2">
    <source>
        <dbReference type="ARBA" id="ARBA00022801"/>
    </source>
</evidence>
<evidence type="ECO:0000256" key="3">
    <source>
        <dbReference type="ARBA" id="ARBA00022915"/>
    </source>
</evidence>
<dbReference type="GO" id="GO:0050118">
    <property type="term" value="F:N-acetyldiaminopimelate deacetylase activity"/>
    <property type="evidence" value="ECO:0007669"/>
    <property type="project" value="UniProtKB-ARBA"/>
</dbReference>
<reference evidence="9 10" key="1">
    <citation type="submission" date="2019-11" db="EMBL/GenBank/DDBJ databases">
        <title>Characterisation of Fundicoccus ignavus gen. nov. sp. nov., a novel genus of the family Aerococcaceae isolated from bulk tank milk.</title>
        <authorList>
            <person name="Siebert A."/>
            <person name="Huptas C."/>
            <person name="Wenning M."/>
            <person name="Scherer S."/>
            <person name="Doll E.V."/>
        </authorList>
    </citation>
    <scope>NUCLEOTIDE SEQUENCE [LARGE SCALE GENOMIC DNA]</scope>
    <source>
        <strain evidence="7 10">DSM 109653</strain>
        <strain evidence="8 9">WS4759</strain>
    </source>
</reference>
<dbReference type="AlphaFoldDB" id="A0A6I2GCS0"/>
<keyword evidence="5" id="KW-0464">Manganese</keyword>
<keyword evidence="3" id="KW-0220">Diaminopimelate biosynthesis</keyword>
<evidence type="ECO:0000313" key="7">
    <source>
        <dbReference type="EMBL" id="MRI82337.1"/>
    </source>
</evidence>
<dbReference type="InterPro" id="IPR036264">
    <property type="entry name" value="Bact_exopeptidase_dim_dom"/>
</dbReference>
<dbReference type="CDD" id="cd03886">
    <property type="entry name" value="M20_Acy1"/>
    <property type="match status" value="1"/>
</dbReference>
<dbReference type="PANTHER" id="PTHR11014:SF63">
    <property type="entry name" value="METALLOPEPTIDASE, PUTATIVE (AFU_ORTHOLOGUE AFUA_6G09600)-RELATED"/>
    <property type="match status" value="1"/>
</dbReference>
<dbReference type="Pfam" id="PF01546">
    <property type="entry name" value="Peptidase_M20"/>
    <property type="match status" value="1"/>
</dbReference>
<dbReference type="Proteomes" id="UP000469870">
    <property type="component" value="Unassembled WGS sequence"/>
</dbReference>
<comment type="cofactor">
    <cofactor evidence="5">
        <name>Mn(2+)</name>
        <dbReference type="ChEBI" id="CHEBI:29035"/>
    </cofactor>
    <text evidence="5">The Mn(2+) ion enhances activity.</text>
</comment>
<dbReference type="SUPFAM" id="SSF53187">
    <property type="entry name" value="Zn-dependent exopeptidases"/>
    <property type="match status" value="1"/>
</dbReference>
<dbReference type="EMBL" id="WJQS01000003">
    <property type="protein sequence ID" value="MRI85056.1"/>
    <property type="molecule type" value="Genomic_DNA"/>
</dbReference>
<dbReference type="PANTHER" id="PTHR11014">
    <property type="entry name" value="PEPTIDASE M20 FAMILY MEMBER"/>
    <property type="match status" value="1"/>
</dbReference>
<comment type="caution">
    <text evidence="8">The sequence shown here is derived from an EMBL/GenBank/DDBJ whole genome shotgun (WGS) entry which is preliminary data.</text>
</comment>
<dbReference type="FunFam" id="3.30.70.360:FF:000001">
    <property type="entry name" value="N-acetyldiaminopimelate deacetylase"/>
    <property type="match status" value="1"/>
</dbReference>
<evidence type="ECO:0000256" key="5">
    <source>
        <dbReference type="PIRSR" id="PIRSR005962-1"/>
    </source>
</evidence>
<keyword evidence="9" id="KW-1185">Reference proteome</keyword>
<feature type="binding site" evidence="5">
    <location>
        <position position="100"/>
    </location>
    <ligand>
        <name>Mn(2+)</name>
        <dbReference type="ChEBI" id="CHEBI:29035"/>
        <label>2</label>
    </ligand>
</feature>
<gene>
    <name evidence="8" type="ORF">GIY09_04105</name>
    <name evidence="7" type="ORF">GIY11_09985</name>
</gene>
<dbReference type="InterPro" id="IPR017439">
    <property type="entry name" value="Amidohydrolase"/>
</dbReference>
<evidence type="ECO:0000313" key="9">
    <source>
        <dbReference type="Proteomes" id="UP000430975"/>
    </source>
</evidence>
<dbReference type="Gene3D" id="3.30.70.360">
    <property type="match status" value="1"/>
</dbReference>
<accession>A0A6I2GCS0</accession>
<evidence type="ECO:0000256" key="1">
    <source>
        <dbReference type="ARBA" id="ARBA00022605"/>
    </source>
</evidence>
<feature type="binding site" evidence="5">
    <location>
        <position position="136"/>
    </location>
    <ligand>
        <name>Mn(2+)</name>
        <dbReference type="ChEBI" id="CHEBI:29035"/>
        <label>2</label>
    </ligand>
</feature>
<feature type="binding site" evidence="5">
    <location>
        <position position="102"/>
    </location>
    <ligand>
        <name>Mn(2+)</name>
        <dbReference type="ChEBI" id="CHEBI:29035"/>
        <label>2</label>
    </ligand>
</feature>
<dbReference type="NCBIfam" id="TIGR01891">
    <property type="entry name" value="amidohydrolases"/>
    <property type="match status" value="1"/>
</dbReference>
<dbReference type="GO" id="GO:0046872">
    <property type="term" value="F:metal ion binding"/>
    <property type="evidence" value="ECO:0007669"/>
    <property type="project" value="UniProtKB-KW"/>
</dbReference>
<dbReference type="GO" id="GO:0009085">
    <property type="term" value="P:lysine biosynthetic process"/>
    <property type="evidence" value="ECO:0007669"/>
    <property type="project" value="UniProtKB-KW"/>
</dbReference>
<dbReference type="GO" id="GO:0019877">
    <property type="term" value="P:diaminopimelate biosynthetic process"/>
    <property type="evidence" value="ECO:0007669"/>
    <property type="project" value="UniProtKB-KW"/>
</dbReference>
<feature type="binding site" evidence="5">
    <location>
        <position position="160"/>
    </location>
    <ligand>
        <name>Mn(2+)</name>
        <dbReference type="ChEBI" id="CHEBI:29035"/>
        <label>2</label>
    </ligand>
</feature>
<evidence type="ECO:0000259" key="6">
    <source>
        <dbReference type="Pfam" id="PF07687"/>
    </source>
</evidence>
<evidence type="ECO:0000313" key="10">
    <source>
        <dbReference type="Proteomes" id="UP000469870"/>
    </source>
</evidence>
<evidence type="ECO:0000256" key="4">
    <source>
        <dbReference type="ARBA" id="ARBA00023154"/>
    </source>
</evidence>
<name>A0A6I2GCS0_9LACT</name>
<evidence type="ECO:0000313" key="8">
    <source>
        <dbReference type="EMBL" id="MRI85056.1"/>
    </source>
</evidence>
<keyword evidence="2 8" id="KW-0378">Hydrolase</keyword>
<dbReference type="InterPro" id="IPR011650">
    <property type="entry name" value="Peptidase_M20_dimer"/>
</dbReference>